<dbReference type="Gene3D" id="3.40.50.1820">
    <property type="entry name" value="alpha/beta hydrolase"/>
    <property type="match status" value="1"/>
</dbReference>
<dbReference type="SUPFAM" id="SSF53474">
    <property type="entry name" value="alpha/beta-Hydrolases"/>
    <property type="match status" value="1"/>
</dbReference>
<gene>
    <name evidence="1" type="ORF">OLC1_LOCUS15998</name>
</gene>
<keyword evidence="2" id="KW-1185">Reference proteome</keyword>
<evidence type="ECO:0000313" key="2">
    <source>
        <dbReference type="Proteomes" id="UP001161247"/>
    </source>
</evidence>
<dbReference type="AlphaFoldDB" id="A0AAV1DIS3"/>
<dbReference type="EMBL" id="OX459122">
    <property type="protein sequence ID" value="CAI9107770.1"/>
    <property type="molecule type" value="Genomic_DNA"/>
</dbReference>
<organism evidence="1 2">
    <name type="scientific">Oldenlandia corymbosa var. corymbosa</name>
    <dbReference type="NCBI Taxonomy" id="529605"/>
    <lineage>
        <taxon>Eukaryota</taxon>
        <taxon>Viridiplantae</taxon>
        <taxon>Streptophyta</taxon>
        <taxon>Embryophyta</taxon>
        <taxon>Tracheophyta</taxon>
        <taxon>Spermatophyta</taxon>
        <taxon>Magnoliopsida</taxon>
        <taxon>eudicotyledons</taxon>
        <taxon>Gunneridae</taxon>
        <taxon>Pentapetalae</taxon>
        <taxon>asterids</taxon>
        <taxon>lamiids</taxon>
        <taxon>Gentianales</taxon>
        <taxon>Rubiaceae</taxon>
        <taxon>Rubioideae</taxon>
        <taxon>Spermacoceae</taxon>
        <taxon>Hedyotis-Oldenlandia complex</taxon>
        <taxon>Oldenlandia</taxon>
    </lineage>
</organism>
<dbReference type="InterPro" id="IPR017395">
    <property type="entry name" value="Chlorophyllase-like"/>
</dbReference>
<accession>A0AAV1DIS3</accession>
<dbReference type="GO" id="GO:0047746">
    <property type="term" value="F:chlorophyllase activity"/>
    <property type="evidence" value="ECO:0007669"/>
    <property type="project" value="TreeGrafter"/>
</dbReference>
<dbReference type="PANTHER" id="PTHR33428">
    <property type="entry name" value="CHLOROPHYLLASE-2, CHLOROPLASTIC"/>
    <property type="match status" value="1"/>
</dbReference>
<proteinExistence type="predicted"/>
<dbReference type="InterPro" id="IPR029058">
    <property type="entry name" value="AB_hydrolase_fold"/>
</dbReference>
<dbReference type="Pfam" id="PF07224">
    <property type="entry name" value="Chlorophyllase"/>
    <property type="match status" value="1"/>
</dbReference>
<dbReference type="PANTHER" id="PTHR33428:SF10">
    <property type="entry name" value="CHLOROPHYLLASE-1"/>
    <property type="match status" value="1"/>
</dbReference>
<dbReference type="Proteomes" id="UP001161247">
    <property type="component" value="Chromosome 5"/>
</dbReference>
<reference evidence="1" key="1">
    <citation type="submission" date="2023-03" db="EMBL/GenBank/DDBJ databases">
        <authorList>
            <person name="Julca I."/>
        </authorList>
    </citation>
    <scope>NUCLEOTIDE SEQUENCE</scope>
</reference>
<name>A0AAV1DIS3_OLDCO</name>
<dbReference type="GO" id="GO:0015996">
    <property type="term" value="P:chlorophyll catabolic process"/>
    <property type="evidence" value="ECO:0007669"/>
    <property type="project" value="TreeGrafter"/>
</dbReference>
<sequence length="314" mass="33683">MAKVLDSNSTKPVEIPQISSVFDPGNLSITSFKVENPSTANGKTKPLFIVAPTEEGSFPVLLFLHGYMCANTVYTQLLQHIASHGFVIVAPQLYTSMFTKLAQEIADVAAVTSWMSTELQSVLPEAVKIDLTKVGLVGHSRGGNAAFCLALGKAESSLHFSALMGIDPTAGYNTLFRTKPNILNYIPRSFDLEIPVGVIGTGLGSQQKNFLMPPCAPEGVNHAEFFNECKPPCCYFLAKEYGHMSILDDGAAKVGACFCKGGSQPKYLMRKGVGGIVVAFMKAYLKVDEADLVSVTNNPKAAPITLDPIIYIPA</sequence>
<protein>
    <submittedName>
        <fullName evidence="1">OLC1v1007208C1</fullName>
    </submittedName>
</protein>
<evidence type="ECO:0000313" key="1">
    <source>
        <dbReference type="EMBL" id="CAI9107770.1"/>
    </source>
</evidence>